<feature type="compositionally biased region" description="Low complexity" evidence="17">
    <location>
        <begin position="887"/>
        <end position="900"/>
    </location>
</feature>
<feature type="binding site" evidence="16">
    <location>
        <position position="587"/>
    </location>
    <ligand>
        <name>ATP</name>
        <dbReference type="ChEBI" id="CHEBI:30616"/>
    </ligand>
</feature>
<keyword evidence="12 18" id="KW-0472">Membrane</keyword>
<dbReference type="FunFam" id="3.30.200.20:FF:000727">
    <property type="entry name" value="Cysteine-rich RLK (RECEPTOR-like protein kinase) 23"/>
    <property type="match status" value="1"/>
</dbReference>
<feature type="domain" description="Protein kinase" evidence="20">
    <location>
        <begin position="559"/>
        <end position="812"/>
    </location>
</feature>
<feature type="compositionally biased region" description="Polar residues" evidence="17">
    <location>
        <begin position="944"/>
        <end position="987"/>
    </location>
</feature>
<feature type="binding site" evidence="16">
    <location>
        <position position="1613"/>
    </location>
    <ligand>
        <name>ATP</name>
        <dbReference type="ChEBI" id="CHEBI:30616"/>
    </ligand>
</feature>
<dbReference type="InterPro" id="IPR000719">
    <property type="entry name" value="Prot_kinase_dom"/>
</dbReference>
<sequence>MINLLVSFWFVLISSVYANTCFNRSGFFASNGAYDLNRQAMLSSLPSNVTANDDFYTTSMGQDPNRVYGLGMCFPGTEARSCSDCIMAASNGLVKNCTNHIDAIDWRMYGTTLCLVHYSNRSFYGSLDMEIIRSDNYTRDFQANMTDLEITWEALMIGLIDQASSLYYAARTQKLESSISHVYGVVQCSRDISLENCTRCLQENVIEYRSCCRGTQGGIFSRPSCFIRWEVYPFLALLDNMSPLEKDGKGVSTGTIVAIVIIPILLLALGFAIWKRRKSHKAFTTANGYFSAAKRLKKTYDTELQDNAGDDISTSGSLQFDLKAIEAATSNFHNINKLGHGGFGEVYKGTFPNGTEIAVKRLSKTSGQGEREFKNEVLLVAKLQHRNLVRLLGFCVQGEERILVYEFLPNKSLNYFLFGDSTKRSQLDWTRRYKIIGGITRGILYLHQDSRLTIIHRDLKASNILLDADMNPKIADFGMARNFRMDQTEDNTGRVVGTLVRAENIPLAESSQPDGYFSAAKRLTKTYNTAPPDNAGDDISTSGSLQFDFKAIEAATSNFHNTNKLGHGGFGEVYKGTFPNGTEIAVKRLSKTSGQGEREFKNEVLLVAKLQHRNLVRLLGFCVQGEEKILVYEFLPNKSLNYFLFGDSTKRIQLDWTRRYKIIGGVTRGILYLHQDSRLTIIHRDLKASNILLDVDMNPKIADFGMARNFRMDQTEDNTGRVVGTFRYMPPEYVANGQFSTKSDVYSFGVLILEIIGGKKNSSFHEIDGSTGNLVTYVWRLWNNDSLFELVDPIIGDYYDKYEVIRCVHIGVRAENIPLAESFQPDPSTSISVACSVNDVSITAILVIPESATFRFISASRKRLPALKSWMIRAKTKISIPNSTAQPSPSSPSGDSSSNSRWDPLLFSPFSFPLSPFVMVETVVQSEHEDVGGGDIDVDTAKEAQTQIDRPDSESSPTLDTDMAVTSSPTQQNELESPTLQASSDVSLQPPADLHPLTGSPAAPLGAWAKPLAWVRKSIAQFDVPPEPVNWPALSSKPVGKQVYSNENAGNTSTNAIPPPTKAIPTDKKRFPWTARLNPKSRNLHRVTIPEYMEDGTPKVTIPNHVLLNGLQNQKEYVVGQFTRCLVPSGGLVHAVLNKIWGRKCYIFVKKISDSSYIFHIPDENTRKWVLERGLWHVDDCLMFVAAWNSNESLSLPEITSIPLWVTLKNIPAQLYSIFALEWIASGLGEPMLSHKPWLDPTMLGEAKVLVEIELDKPFPQKIAAWDKQGNYSMIDVEYTWLPSKCEKCGHLGHKAKRCLSISQQITPAKDHGTVVVDVLASPTIVDAPSLMETPTTNPSKVQVFSVQNNTISNEVVVSATNTTISQGGSLVKTAANEDELNRCQVDSFVNSAAIEELSPVVDLNTTVVSSSSPTIDVFSLASITELENMCNSPSIICINDTVETPTPEPAQKISTASTSQKIFTGARDGACIFEPDLGSNKFASLINVEEEGEDTVESDETESMDYLTPLGKRILRERPVKPSTKAREMHFQPTSRGRDGYFSSAKRLKKTYDTAPLDNVGDDISTSGSLQFDFKCIEAATSKFRNTNKLGHGGFGEVYKGTFPNGTEIAVKRLSKTSGQGEREFKNEVLLVAKLQHRNLVRLLGFCVQGEEKILVYEFLPNKSLNYFLFGDSTKRSQLDWTRRYKIIGGITRGILYLHQDSRLTIIHRDLKASNILLDEDMNPKIADFGMARNFRMDHTEDNTGRVVGTFGYMPPEYVTRVLVLEIIGGKKNSSFNESDGSISNLVTYVWRLWNNDSLLELVDPVIGDNYDKYEVIRCVHIGLLCVQENPTDRPTMLTIFQMLTNTSVTLPVPEPPGFFFRARSENIPLAESFQPGPSTSMSIACSVNDVSITCVSPR</sequence>
<keyword evidence="15" id="KW-0479">Metal-binding</keyword>
<dbReference type="InterPro" id="IPR008271">
    <property type="entry name" value="Ser/Thr_kinase_AS"/>
</dbReference>
<feature type="domain" description="CCHC-type" evidence="21">
    <location>
        <begin position="1285"/>
        <end position="1299"/>
    </location>
</feature>
<evidence type="ECO:0000256" key="8">
    <source>
        <dbReference type="ARBA" id="ARBA00022741"/>
    </source>
</evidence>
<dbReference type="Pfam" id="PF00069">
    <property type="entry name" value="Pkinase"/>
    <property type="match status" value="1"/>
</dbReference>
<evidence type="ECO:0000256" key="17">
    <source>
        <dbReference type="SAM" id="MobiDB-lite"/>
    </source>
</evidence>
<dbReference type="PROSITE" id="PS51473">
    <property type="entry name" value="GNK2"/>
    <property type="match status" value="2"/>
</dbReference>
<dbReference type="Pfam" id="PF01657">
    <property type="entry name" value="Stress-antifung"/>
    <property type="match status" value="2"/>
</dbReference>
<keyword evidence="13" id="KW-0675">Receptor</keyword>
<dbReference type="InterPro" id="IPR011009">
    <property type="entry name" value="Kinase-like_dom_sf"/>
</dbReference>
<dbReference type="PANTHER" id="PTHR27002:SF1025">
    <property type="entry name" value="CYSTEINE-RICH RECEPTOR-LIKE PROTEIN KINASE 30-RELATED"/>
    <property type="match status" value="1"/>
</dbReference>
<keyword evidence="5 18" id="KW-0812">Transmembrane</keyword>
<accession>M4DB22</accession>
<evidence type="ECO:0000259" key="22">
    <source>
        <dbReference type="PROSITE" id="PS51473"/>
    </source>
</evidence>
<dbReference type="Gramene" id="Bra013682.1">
    <property type="protein sequence ID" value="Bra013682.1-P"/>
    <property type="gene ID" value="Bra013682"/>
</dbReference>
<dbReference type="InterPro" id="IPR038408">
    <property type="entry name" value="GNK2_sf"/>
</dbReference>
<dbReference type="GO" id="GO:0042742">
    <property type="term" value="P:defense response to bacterium"/>
    <property type="evidence" value="ECO:0000318"/>
    <property type="project" value="GO_Central"/>
</dbReference>
<dbReference type="SUPFAM" id="SSF56112">
    <property type="entry name" value="Protein kinase-like (PK-like)"/>
    <property type="match status" value="3"/>
</dbReference>
<keyword evidence="2" id="KW-0723">Serine/threonine-protein kinase</keyword>
<evidence type="ECO:0000313" key="24">
    <source>
        <dbReference type="Proteomes" id="UP000011750"/>
    </source>
</evidence>
<evidence type="ECO:0000256" key="5">
    <source>
        <dbReference type="ARBA" id="ARBA00022692"/>
    </source>
</evidence>
<dbReference type="GO" id="GO:0005524">
    <property type="term" value="F:ATP binding"/>
    <property type="evidence" value="ECO:0007669"/>
    <property type="project" value="UniProtKB-UniRule"/>
</dbReference>
<dbReference type="FunFam" id="3.30.430.20:FF:000003">
    <property type="entry name" value="Cysteine-rich RLK (RECEPTOR-like protein kinase) 10"/>
    <property type="match status" value="1"/>
</dbReference>
<dbReference type="PROSITE" id="PS00107">
    <property type="entry name" value="PROTEIN_KINASE_ATP"/>
    <property type="match status" value="2"/>
</dbReference>
<evidence type="ECO:0000259" key="20">
    <source>
        <dbReference type="PROSITE" id="PS50011"/>
    </source>
</evidence>
<dbReference type="Gene3D" id="3.30.200.20">
    <property type="entry name" value="Phosphorylase Kinase, domain 1"/>
    <property type="match status" value="3"/>
</dbReference>
<dbReference type="HOGENOM" id="CLU_000288_178_1_1"/>
<feature type="signal peptide" evidence="19">
    <location>
        <begin position="1"/>
        <end position="18"/>
    </location>
</feature>
<keyword evidence="11 18" id="KW-1133">Transmembrane helix</keyword>
<dbReference type="InterPro" id="IPR001245">
    <property type="entry name" value="Ser-Thr/Tyr_kinase_cat_dom"/>
</dbReference>
<dbReference type="PROSITE" id="PS50011">
    <property type="entry name" value="PROTEIN_KINASE_DOM"/>
    <property type="match status" value="3"/>
</dbReference>
<evidence type="ECO:0000256" key="2">
    <source>
        <dbReference type="ARBA" id="ARBA00022527"/>
    </source>
</evidence>
<feature type="region of interest" description="Disordered" evidence="17">
    <location>
        <begin position="944"/>
        <end position="1001"/>
    </location>
</feature>
<name>M4DB22_BRACM</name>
<evidence type="ECO:0000256" key="19">
    <source>
        <dbReference type="SAM" id="SignalP"/>
    </source>
</evidence>
<reference evidence="23" key="3">
    <citation type="submission" date="2023-03" db="UniProtKB">
        <authorList>
            <consortium name="EnsemblPlants"/>
        </authorList>
    </citation>
    <scope>IDENTIFICATION</scope>
    <source>
        <strain evidence="23">cv. Chiifu-401-42</strain>
    </source>
</reference>
<evidence type="ECO:0000256" key="9">
    <source>
        <dbReference type="ARBA" id="ARBA00022777"/>
    </source>
</evidence>
<keyword evidence="14" id="KW-0325">Glycoprotein</keyword>
<dbReference type="InterPro" id="IPR002902">
    <property type="entry name" value="GNK2"/>
</dbReference>
<dbReference type="GO" id="GO:0009626">
    <property type="term" value="P:plant-type hypersensitive response"/>
    <property type="evidence" value="ECO:0000318"/>
    <property type="project" value="GO_Central"/>
</dbReference>
<keyword evidence="7" id="KW-0677">Repeat</keyword>
<dbReference type="eggNOG" id="KOG1075">
    <property type="taxonomic scope" value="Eukaryota"/>
</dbReference>
<evidence type="ECO:0000256" key="6">
    <source>
        <dbReference type="ARBA" id="ARBA00022729"/>
    </source>
</evidence>
<dbReference type="GO" id="GO:0004674">
    <property type="term" value="F:protein serine/threonine kinase activity"/>
    <property type="evidence" value="ECO:0000318"/>
    <property type="project" value="GO_Central"/>
</dbReference>
<dbReference type="InParanoid" id="M4DB22"/>
<dbReference type="Pfam" id="PF07714">
    <property type="entry name" value="PK_Tyr_Ser-Thr"/>
    <property type="match status" value="2"/>
</dbReference>
<evidence type="ECO:0000256" key="16">
    <source>
        <dbReference type="PROSITE-ProRule" id="PRU10141"/>
    </source>
</evidence>
<proteinExistence type="predicted"/>
<dbReference type="SMART" id="SM00220">
    <property type="entry name" value="S_TKc"/>
    <property type="match status" value="3"/>
</dbReference>
<keyword evidence="10 16" id="KW-0067">ATP-binding</keyword>
<evidence type="ECO:0000256" key="3">
    <source>
        <dbReference type="ARBA" id="ARBA00022553"/>
    </source>
</evidence>
<dbReference type="FunFam" id="3.30.200.20:FF:000959">
    <property type="entry name" value="Cysteine-rich receptor-like protein kinase 17"/>
    <property type="match status" value="2"/>
</dbReference>
<evidence type="ECO:0000256" key="10">
    <source>
        <dbReference type="ARBA" id="ARBA00022840"/>
    </source>
</evidence>
<dbReference type="GO" id="GO:0005886">
    <property type="term" value="C:plasma membrane"/>
    <property type="evidence" value="ECO:0000318"/>
    <property type="project" value="GO_Central"/>
</dbReference>
<keyword evidence="15" id="KW-0862">Zinc</keyword>
<keyword evidence="6 19" id="KW-0732">Signal</keyword>
<dbReference type="PANTHER" id="PTHR27002">
    <property type="entry name" value="RECEPTOR-LIKE SERINE/THREONINE-PROTEIN KINASE SD1-8"/>
    <property type="match status" value="1"/>
</dbReference>
<organism evidence="23 24">
    <name type="scientific">Brassica campestris</name>
    <name type="common">Field mustard</name>
    <dbReference type="NCBI Taxonomy" id="3711"/>
    <lineage>
        <taxon>Eukaryota</taxon>
        <taxon>Viridiplantae</taxon>
        <taxon>Streptophyta</taxon>
        <taxon>Embryophyta</taxon>
        <taxon>Tracheophyta</taxon>
        <taxon>Spermatophyta</taxon>
        <taxon>Magnoliopsida</taxon>
        <taxon>eudicotyledons</taxon>
        <taxon>Gunneridae</taxon>
        <taxon>Pentapetalae</taxon>
        <taxon>rosids</taxon>
        <taxon>malvids</taxon>
        <taxon>Brassicales</taxon>
        <taxon>Brassicaceae</taxon>
        <taxon>Brassiceae</taxon>
        <taxon>Brassica</taxon>
    </lineage>
</organism>
<dbReference type="PROSITE" id="PS50158">
    <property type="entry name" value="ZF_CCHC"/>
    <property type="match status" value="1"/>
</dbReference>
<dbReference type="GO" id="GO:0003676">
    <property type="term" value="F:nucleic acid binding"/>
    <property type="evidence" value="ECO:0007669"/>
    <property type="project" value="InterPro"/>
</dbReference>
<dbReference type="FunFam" id="1.10.510.10:FF:000129">
    <property type="entry name" value="cysteine-rich receptor-like protein kinase 10"/>
    <property type="match status" value="2"/>
</dbReference>
<dbReference type="EnsemblPlants" id="Bra013682.1">
    <property type="protein sequence ID" value="Bra013682.1-P"/>
    <property type="gene ID" value="Bra013682"/>
</dbReference>
<dbReference type="InterPro" id="IPR025558">
    <property type="entry name" value="DUF4283"/>
</dbReference>
<evidence type="ECO:0000256" key="18">
    <source>
        <dbReference type="SAM" id="Phobius"/>
    </source>
</evidence>
<keyword evidence="9" id="KW-0418">Kinase</keyword>
<dbReference type="Pfam" id="PF14111">
    <property type="entry name" value="DUF4283"/>
    <property type="match status" value="1"/>
</dbReference>
<feature type="compositionally biased region" description="Polar residues" evidence="17">
    <location>
        <begin position="1043"/>
        <end position="1056"/>
    </location>
</feature>
<feature type="domain" description="Protein kinase" evidence="20">
    <location>
        <begin position="332"/>
        <end position="570"/>
    </location>
</feature>
<comment type="subcellular location">
    <subcellularLocation>
        <location evidence="1">Membrane</location>
        <topology evidence="1">Single-pass membrane protein</topology>
    </subcellularLocation>
</comment>
<evidence type="ECO:0000313" key="23">
    <source>
        <dbReference type="EnsemblPlants" id="Bra013682.1-P"/>
    </source>
</evidence>
<evidence type="ECO:0000256" key="13">
    <source>
        <dbReference type="ARBA" id="ARBA00023170"/>
    </source>
</evidence>
<dbReference type="eggNOG" id="KOG1187">
    <property type="taxonomic scope" value="Eukaryota"/>
</dbReference>
<keyword evidence="24" id="KW-1185">Reference proteome</keyword>
<reference evidence="23 24" key="1">
    <citation type="journal article" date="2011" name="Nat. Genet.">
        <title>The genome of the mesopolyploid crop species Brassica rapa.</title>
        <authorList>
            <consortium name="Brassica rapa Genome Sequencing Project Consortium"/>
            <person name="Wang X."/>
            <person name="Wang H."/>
            <person name="Wang J."/>
            <person name="Sun R."/>
            <person name="Wu J."/>
            <person name="Liu S."/>
            <person name="Bai Y."/>
            <person name="Mun J.H."/>
            <person name="Bancroft I."/>
            <person name="Cheng F."/>
            <person name="Huang S."/>
            <person name="Li X."/>
            <person name="Hua W."/>
            <person name="Wang J."/>
            <person name="Wang X."/>
            <person name="Freeling M."/>
            <person name="Pires J.C."/>
            <person name="Paterson A.H."/>
            <person name="Chalhoub B."/>
            <person name="Wang B."/>
            <person name="Hayward A."/>
            <person name="Sharpe A.G."/>
            <person name="Park B.S."/>
            <person name="Weisshaar B."/>
            <person name="Liu B."/>
            <person name="Li B."/>
            <person name="Liu B."/>
            <person name="Tong C."/>
            <person name="Song C."/>
            <person name="Duran C."/>
            <person name="Peng C."/>
            <person name="Geng C."/>
            <person name="Koh C."/>
            <person name="Lin C."/>
            <person name="Edwards D."/>
            <person name="Mu D."/>
            <person name="Shen D."/>
            <person name="Soumpourou E."/>
            <person name="Li F."/>
            <person name="Fraser F."/>
            <person name="Conant G."/>
            <person name="Lassalle G."/>
            <person name="King G.J."/>
            <person name="Bonnema G."/>
            <person name="Tang H."/>
            <person name="Wang H."/>
            <person name="Belcram H."/>
            <person name="Zhou H."/>
            <person name="Hirakawa H."/>
            <person name="Abe H."/>
            <person name="Guo H."/>
            <person name="Wang H."/>
            <person name="Jin H."/>
            <person name="Parkin I.A."/>
            <person name="Batley J."/>
            <person name="Kim J.S."/>
            <person name="Just J."/>
            <person name="Li J."/>
            <person name="Xu J."/>
            <person name="Deng J."/>
            <person name="Kim J.A."/>
            <person name="Li J."/>
            <person name="Yu J."/>
            <person name="Meng J."/>
            <person name="Wang J."/>
            <person name="Min J."/>
            <person name="Poulain J."/>
            <person name="Wang J."/>
            <person name="Hatakeyama K."/>
            <person name="Wu K."/>
            <person name="Wang L."/>
            <person name="Fang L."/>
            <person name="Trick M."/>
            <person name="Links M.G."/>
            <person name="Zhao M."/>
            <person name="Jin M."/>
            <person name="Ramchiary N."/>
            <person name="Drou N."/>
            <person name="Berkman P.J."/>
            <person name="Cai Q."/>
            <person name="Huang Q."/>
            <person name="Li R."/>
            <person name="Tabata S."/>
            <person name="Cheng S."/>
            <person name="Zhang S."/>
            <person name="Zhang S."/>
            <person name="Huang S."/>
            <person name="Sato S."/>
            <person name="Sun S."/>
            <person name="Kwon S.J."/>
            <person name="Choi S.R."/>
            <person name="Lee T.H."/>
            <person name="Fan W."/>
            <person name="Zhao X."/>
            <person name="Tan X."/>
            <person name="Xu X."/>
            <person name="Wang Y."/>
            <person name="Qiu Y."/>
            <person name="Yin Y."/>
            <person name="Li Y."/>
            <person name="Du Y."/>
            <person name="Liao Y."/>
            <person name="Lim Y."/>
            <person name="Narusaka Y."/>
            <person name="Wang Y."/>
            <person name="Wang Z."/>
            <person name="Li Z."/>
            <person name="Wang Z."/>
            <person name="Xiong Z."/>
            <person name="Zhang Z."/>
        </authorList>
    </citation>
    <scope>NUCLEOTIDE SEQUENCE [LARGE SCALE GENOMIC DNA]</scope>
    <source>
        <strain evidence="23 24">cv. Chiifu-401-42</strain>
    </source>
</reference>
<evidence type="ECO:0000256" key="15">
    <source>
        <dbReference type="PROSITE-ProRule" id="PRU00047"/>
    </source>
</evidence>
<dbReference type="InterPro" id="IPR001878">
    <property type="entry name" value="Znf_CCHC"/>
</dbReference>
<feature type="region of interest" description="Disordered" evidence="17">
    <location>
        <begin position="1042"/>
        <end position="1067"/>
    </location>
</feature>
<evidence type="ECO:0000256" key="1">
    <source>
        <dbReference type="ARBA" id="ARBA00004167"/>
    </source>
</evidence>
<keyword evidence="15" id="KW-0863">Zinc-finger</keyword>
<feature type="domain" description="Protein kinase" evidence="20">
    <location>
        <begin position="1585"/>
        <end position="1850"/>
    </location>
</feature>
<dbReference type="FunFam" id="1.10.510.10:FF:001019">
    <property type="entry name" value="G-type lectin S-receptor-like serine/threonine-protein kinase B120"/>
    <property type="match status" value="1"/>
</dbReference>
<evidence type="ECO:0000256" key="7">
    <source>
        <dbReference type="ARBA" id="ARBA00022737"/>
    </source>
</evidence>
<feature type="region of interest" description="Disordered" evidence="17">
    <location>
        <begin position="881"/>
        <end position="900"/>
    </location>
</feature>
<feature type="domain" description="Gnk2-homologous" evidence="22">
    <location>
        <begin position="16"/>
        <end position="123"/>
    </location>
</feature>
<dbReference type="InterPro" id="IPR017441">
    <property type="entry name" value="Protein_kinase_ATP_BS"/>
</dbReference>
<dbReference type="PROSITE" id="PS00108">
    <property type="entry name" value="PROTEIN_KINASE_ST"/>
    <property type="match status" value="2"/>
</dbReference>
<keyword evidence="4" id="KW-0808">Transferase</keyword>
<feature type="domain" description="Gnk2-homologous" evidence="22">
    <location>
        <begin position="129"/>
        <end position="234"/>
    </location>
</feature>
<dbReference type="Gene3D" id="3.30.430.20">
    <property type="entry name" value="Gnk2 domain, C-X8-C-X2-C motif"/>
    <property type="match status" value="2"/>
</dbReference>
<dbReference type="Proteomes" id="UP000011750">
    <property type="component" value="Chromosome A01"/>
</dbReference>
<evidence type="ECO:0000259" key="21">
    <source>
        <dbReference type="PROSITE" id="PS50158"/>
    </source>
</evidence>
<dbReference type="CDD" id="cd23509">
    <property type="entry name" value="Gnk2-like"/>
    <property type="match status" value="2"/>
</dbReference>
<evidence type="ECO:0000256" key="4">
    <source>
        <dbReference type="ARBA" id="ARBA00022679"/>
    </source>
</evidence>
<feature type="chain" id="PRO_5004050656" evidence="19">
    <location>
        <begin position="19"/>
        <end position="1900"/>
    </location>
</feature>
<dbReference type="Gene3D" id="1.10.510.10">
    <property type="entry name" value="Transferase(Phosphotransferase) domain 1"/>
    <property type="match status" value="3"/>
</dbReference>
<protein>
    <submittedName>
        <fullName evidence="23">Uncharacterized protein</fullName>
    </submittedName>
</protein>
<dbReference type="GO" id="GO:0009751">
    <property type="term" value="P:response to salicylic acid"/>
    <property type="evidence" value="ECO:0007669"/>
    <property type="project" value="UniProtKB-ARBA"/>
</dbReference>
<reference evidence="23 24" key="2">
    <citation type="journal article" date="2018" name="Hortic Res">
        <title>Improved Brassica rapa reference genome by single-molecule sequencing and chromosome conformation capture technologies.</title>
        <authorList>
            <person name="Zhang L."/>
            <person name="Cai X."/>
            <person name="Wu J."/>
            <person name="Liu M."/>
            <person name="Grob S."/>
            <person name="Cheng F."/>
            <person name="Liang J."/>
            <person name="Cai C."/>
            <person name="Liu Z."/>
            <person name="Liu B."/>
            <person name="Wang F."/>
            <person name="Li S."/>
            <person name="Liu F."/>
            <person name="Li X."/>
            <person name="Cheng L."/>
            <person name="Yang W."/>
            <person name="Li M.H."/>
            <person name="Grossniklaus U."/>
            <person name="Zheng H."/>
            <person name="Wang X."/>
        </authorList>
    </citation>
    <scope>NUCLEOTIDE SEQUENCE [LARGE SCALE GENOMIC DNA]</scope>
    <source>
        <strain evidence="23 24">cv. Chiifu-401-42</strain>
    </source>
</reference>
<keyword evidence="3" id="KW-0597">Phosphoprotein</keyword>
<dbReference type="GO" id="GO:0007165">
    <property type="term" value="P:signal transduction"/>
    <property type="evidence" value="ECO:0000318"/>
    <property type="project" value="GO_Central"/>
</dbReference>
<evidence type="ECO:0000256" key="11">
    <source>
        <dbReference type="ARBA" id="ARBA00022989"/>
    </source>
</evidence>
<evidence type="ECO:0000256" key="12">
    <source>
        <dbReference type="ARBA" id="ARBA00023136"/>
    </source>
</evidence>
<dbReference type="SMR" id="M4DB22"/>
<evidence type="ECO:0000256" key="14">
    <source>
        <dbReference type="ARBA" id="ARBA00023180"/>
    </source>
</evidence>
<keyword evidence="8 16" id="KW-0547">Nucleotide-binding</keyword>
<dbReference type="GO" id="GO:0008270">
    <property type="term" value="F:zinc ion binding"/>
    <property type="evidence" value="ECO:0007669"/>
    <property type="project" value="UniProtKB-KW"/>
</dbReference>
<feature type="transmembrane region" description="Helical" evidence="18">
    <location>
        <begin position="251"/>
        <end position="274"/>
    </location>
</feature>